<name>A0A8X6HXS7_TRICU</name>
<gene>
    <name evidence="2" type="ORF">TNCT_518281</name>
</gene>
<reference evidence="2" key="1">
    <citation type="submission" date="2020-07" db="EMBL/GenBank/DDBJ databases">
        <title>Multicomponent nature underlies the extraordinary mechanical properties of spider dragline silk.</title>
        <authorList>
            <person name="Kono N."/>
            <person name="Nakamura H."/>
            <person name="Mori M."/>
            <person name="Yoshida Y."/>
            <person name="Ohtoshi R."/>
            <person name="Malay A.D."/>
            <person name="Moran D.A.P."/>
            <person name="Tomita M."/>
            <person name="Numata K."/>
            <person name="Arakawa K."/>
        </authorList>
    </citation>
    <scope>NUCLEOTIDE SEQUENCE</scope>
</reference>
<comment type="caution">
    <text evidence="2">The sequence shown here is derived from an EMBL/GenBank/DDBJ whole genome shotgun (WGS) entry which is preliminary data.</text>
</comment>
<accession>A0A8X6HXS7</accession>
<evidence type="ECO:0000256" key="1">
    <source>
        <dbReference type="SAM" id="MobiDB-lite"/>
    </source>
</evidence>
<organism evidence="2 3">
    <name type="scientific">Trichonephila clavata</name>
    <name type="common">Joro spider</name>
    <name type="synonym">Nephila clavata</name>
    <dbReference type="NCBI Taxonomy" id="2740835"/>
    <lineage>
        <taxon>Eukaryota</taxon>
        <taxon>Metazoa</taxon>
        <taxon>Ecdysozoa</taxon>
        <taxon>Arthropoda</taxon>
        <taxon>Chelicerata</taxon>
        <taxon>Arachnida</taxon>
        <taxon>Araneae</taxon>
        <taxon>Araneomorphae</taxon>
        <taxon>Entelegynae</taxon>
        <taxon>Araneoidea</taxon>
        <taxon>Nephilidae</taxon>
        <taxon>Trichonephila</taxon>
    </lineage>
</organism>
<dbReference type="OrthoDB" id="7451921at2759"/>
<feature type="region of interest" description="Disordered" evidence="1">
    <location>
        <begin position="18"/>
        <end position="43"/>
    </location>
</feature>
<evidence type="ECO:0000313" key="3">
    <source>
        <dbReference type="Proteomes" id="UP000887116"/>
    </source>
</evidence>
<dbReference type="EMBL" id="BMAO01029454">
    <property type="protein sequence ID" value="GFR31799.1"/>
    <property type="molecule type" value="Genomic_DNA"/>
</dbReference>
<dbReference type="Proteomes" id="UP000887116">
    <property type="component" value="Unassembled WGS sequence"/>
</dbReference>
<proteinExistence type="predicted"/>
<sequence>MQADSSWLIKASVDKDERKTSRLNCGHTPKSTKGWRKGEKENSQLTKKKQLDILGRLYPILFQIFFNLLTSSQSSPFLGAHCTSMAEKKGAPHDLQSIRSCGRRTNTEQTVRTEGGDRPPTTNPQTIEGNGSNKKKFRYETPLPFNS</sequence>
<feature type="compositionally biased region" description="Polar residues" evidence="1">
    <location>
        <begin position="123"/>
        <end position="132"/>
    </location>
</feature>
<feature type="region of interest" description="Disordered" evidence="1">
    <location>
        <begin position="88"/>
        <end position="147"/>
    </location>
</feature>
<protein>
    <submittedName>
        <fullName evidence="2">Uncharacterized protein</fullName>
    </submittedName>
</protein>
<feature type="compositionally biased region" description="Polar residues" evidence="1">
    <location>
        <begin position="97"/>
        <end position="112"/>
    </location>
</feature>
<keyword evidence="3" id="KW-1185">Reference proteome</keyword>
<evidence type="ECO:0000313" key="2">
    <source>
        <dbReference type="EMBL" id="GFR31799.1"/>
    </source>
</evidence>
<dbReference type="AlphaFoldDB" id="A0A8X6HXS7"/>